<comment type="caution">
    <text evidence="4">The sequence shown here is derived from an EMBL/GenBank/DDBJ whole genome shotgun (WGS) entry which is preliminary data.</text>
</comment>
<evidence type="ECO:0000256" key="1">
    <source>
        <dbReference type="ARBA" id="ARBA00022614"/>
    </source>
</evidence>
<feature type="chain" id="PRO_5003850657" evidence="3">
    <location>
        <begin position="25"/>
        <end position="818"/>
    </location>
</feature>
<evidence type="ECO:0000256" key="3">
    <source>
        <dbReference type="SAM" id="SignalP"/>
    </source>
</evidence>
<dbReference type="PANTHER" id="PTHR46652">
    <property type="entry name" value="LEUCINE-RICH REPEAT AND IQ DOMAIN-CONTAINING PROTEIN 1-RELATED"/>
    <property type="match status" value="1"/>
</dbReference>
<evidence type="ECO:0000256" key="2">
    <source>
        <dbReference type="ARBA" id="ARBA00022737"/>
    </source>
</evidence>
<dbReference type="PROSITE" id="PS51450">
    <property type="entry name" value="LRR"/>
    <property type="match status" value="2"/>
</dbReference>
<dbReference type="RefSeq" id="WP_009187092.1">
    <property type="nucleotide sequence ID" value="NZ_AMGM01000147.1"/>
</dbReference>
<dbReference type="InterPro" id="IPR050836">
    <property type="entry name" value="SDS22/Internalin_LRR"/>
</dbReference>
<keyword evidence="2" id="KW-0677">Repeat</keyword>
<keyword evidence="1" id="KW-0433">Leucine-rich repeat</keyword>
<dbReference type="PANTHER" id="PTHR46652:SF3">
    <property type="entry name" value="LEUCINE-RICH REPEAT-CONTAINING PROTEIN 9"/>
    <property type="match status" value="1"/>
</dbReference>
<dbReference type="Proteomes" id="UP000004478">
    <property type="component" value="Unassembled WGS sequence"/>
</dbReference>
<evidence type="ECO:0000313" key="4">
    <source>
        <dbReference type="EMBL" id="EKB47323.1"/>
    </source>
</evidence>
<dbReference type="InterPro" id="IPR001611">
    <property type="entry name" value="Leu-rich_rpt"/>
</dbReference>
<gene>
    <name evidence="4" type="primary">inlA</name>
    <name evidence="4" type="ORF">B879_04072</name>
</gene>
<dbReference type="InterPro" id="IPR032675">
    <property type="entry name" value="LRR_dom_sf"/>
</dbReference>
<sequence length="818" mass="93546">MIKNKSLFFIFVLPLLGFFQISSAQDMAGYSKQEIKELTTQVEDQIRFLEYFLNTLGSQDTPARDKDVIIRESYKKIFRDEKVQVEDDLLLDRKVITNKDVTAYMKDIEFFFRDANFKFKVREIKPFQRDNGELSFIVSMDRTLTATGLDQEKISNTKPRFVEVNVDKRSNELKIASMYTTKLSRDKELEEWWGTLSYTWESYFRKKVGLAEEDSVSLDDLYKISIIDSINMAGNQFVIDLDAIEALRELKYIDISNTNIEDLSPISNVTFLTYLNIANTPAEDIQFIKFSDRLTHLNISGTRVTDIGELGNLNQLHTLEAVGTPIESFGVLNSFGALRHLNLRQSGFNNVENINELENLQFLDISSNFLINFEMLSELKNLEQVVLMETNFVDLSPLAGHEKLRMVNINQTEVADLSPLNDKFSLQRVYADQTRVSEENADEFARRNRRVLLIHQVENLQIWWNDLSDAWKMVLAYINPELDKPIPSIEDISYTVGLDSLNLSGSMIGSLGPVLKFRKVNYLNFDNTPIQDLSPLSEIRTLSSISGKNSSVSNLQPLTNLTGLVHLDFENAPVQSILPLQALPRLAYLNVDRSRVEEEEIPEFLMSNPEVNIIYRSEALTLWWERLSDTWREVILEQFDGTVQPDSEALHRWTASPVMRVERASIPNLDPLLIFSNLRKLEVIDVPLTDISAVGDLSLLEELKISQAPVNEIEAIALLSRLKVLDLSYTGIDDLRTISGLSNLEVLNVSGTNIRVLRGLETLRNLKDLDIASTNVRSLRPIQGLAQIEKLTCFNTRLNRRAVDAFRKLNPQAEVRFY</sequence>
<keyword evidence="3" id="KW-0732">Signal</keyword>
<dbReference type="SUPFAM" id="SSF52058">
    <property type="entry name" value="L domain-like"/>
    <property type="match status" value="2"/>
</dbReference>
<name>K1LAB8_CECL9</name>
<reference evidence="4 5" key="1">
    <citation type="journal article" date="2012" name="J. Bacteriol.">
        <title>Draft Genome Sequence of Cecembia lonarensis Strain LW9T, Isolated from Lonar Lake, a Haloalkaline Lake in India.</title>
        <authorList>
            <person name="Shivaji S."/>
            <person name="Ara S."/>
            <person name="Singh A."/>
            <person name="Pinnaka A.K."/>
        </authorList>
    </citation>
    <scope>NUCLEOTIDE SEQUENCE [LARGE SCALE GENOMIC DNA]</scope>
    <source>
        <strain evidence="4 5">LW9</strain>
    </source>
</reference>
<dbReference type="PATRIC" id="fig|1225176.3.peg.4345"/>
<dbReference type="Gene3D" id="3.80.10.10">
    <property type="entry name" value="Ribonuclease Inhibitor"/>
    <property type="match status" value="3"/>
</dbReference>
<dbReference type="AlphaFoldDB" id="K1LAB8"/>
<dbReference type="EMBL" id="AMGM01000147">
    <property type="protein sequence ID" value="EKB47323.1"/>
    <property type="molecule type" value="Genomic_DNA"/>
</dbReference>
<dbReference type="OrthoDB" id="1490745at2"/>
<proteinExistence type="predicted"/>
<protein>
    <submittedName>
        <fullName evidence="4">Internalin-A</fullName>
    </submittedName>
</protein>
<evidence type="ECO:0000313" key="5">
    <source>
        <dbReference type="Proteomes" id="UP000004478"/>
    </source>
</evidence>
<feature type="signal peptide" evidence="3">
    <location>
        <begin position="1"/>
        <end position="24"/>
    </location>
</feature>
<accession>K1LAB8</accession>
<keyword evidence="5" id="KW-1185">Reference proteome</keyword>
<organism evidence="4 5">
    <name type="scientific">Cecembia lonarensis (strain CCUG 58316 / KCTC 22772 / LW9)</name>
    <dbReference type="NCBI Taxonomy" id="1225176"/>
    <lineage>
        <taxon>Bacteria</taxon>
        <taxon>Pseudomonadati</taxon>
        <taxon>Bacteroidota</taxon>
        <taxon>Cytophagia</taxon>
        <taxon>Cytophagales</taxon>
        <taxon>Cyclobacteriaceae</taxon>
        <taxon>Cecembia</taxon>
    </lineage>
</organism>